<dbReference type="GO" id="GO:0019305">
    <property type="term" value="P:dTDP-rhamnose biosynthetic process"/>
    <property type="evidence" value="ECO:0007669"/>
    <property type="project" value="TreeGrafter"/>
</dbReference>
<dbReference type="PANTHER" id="PTHR21047:SF2">
    <property type="entry name" value="THYMIDINE DIPHOSPHO-4-KETO-RHAMNOSE 3,5-EPIMERASE"/>
    <property type="match status" value="1"/>
</dbReference>
<evidence type="ECO:0000313" key="3">
    <source>
        <dbReference type="EMBL" id="KKR91461.1"/>
    </source>
</evidence>
<comment type="caution">
    <text evidence="3">The sequence shown here is derived from an EMBL/GenBank/DDBJ whole genome shotgun (WGS) entry which is preliminary data.</text>
</comment>
<dbReference type="InterPro" id="IPR011051">
    <property type="entry name" value="RmlC_Cupin_sf"/>
</dbReference>
<accession>A0A0G0UV91</accession>
<dbReference type="GO" id="GO:0008830">
    <property type="term" value="F:dTDP-4-dehydrorhamnose 3,5-epimerase activity"/>
    <property type="evidence" value="ECO:0007669"/>
    <property type="project" value="InterPro"/>
</dbReference>
<name>A0A0G0UV91_9BACT</name>
<evidence type="ECO:0000313" key="4">
    <source>
        <dbReference type="Proteomes" id="UP000034676"/>
    </source>
</evidence>
<proteinExistence type="predicted"/>
<evidence type="ECO:0000256" key="2">
    <source>
        <dbReference type="PIRSR" id="PIRSR600888-3"/>
    </source>
</evidence>
<reference evidence="3 4" key="1">
    <citation type="journal article" date="2015" name="Nature">
        <title>rRNA introns, odd ribosomes, and small enigmatic genomes across a large radiation of phyla.</title>
        <authorList>
            <person name="Brown C.T."/>
            <person name="Hug L.A."/>
            <person name="Thomas B.C."/>
            <person name="Sharon I."/>
            <person name="Castelle C.J."/>
            <person name="Singh A."/>
            <person name="Wilkins M.J."/>
            <person name="Williams K.H."/>
            <person name="Banfield J.F."/>
        </authorList>
    </citation>
    <scope>NUCLEOTIDE SEQUENCE [LARGE SCALE GENOMIC DNA]</scope>
</reference>
<gene>
    <name evidence="3" type="ORF">UU42_C0011G0007</name>
</gene>
<feature type="active site" description="Proton acceptor" evidence="1">
    <location>
        <position position="51"/>
    </location>
</feature>
<evidence type="ECO:0000256" key="1">
    <source>
        <dbReference type="PIRSR" id="PIRSR600888-1"/>
    </source>
</evidence>
<feature type="site" description="Participates in a stacking interaction with the thymidine ring of dTDP-4-oxo-6-deoxyglucose" evidence="2">
    <location>
        <position position="124"/>
    </location>
</feature>
<dbReference type="AlphaFoldDB" id="A0A0G0UV91"/>
<dbReference type="GO" id="GO:0000271">
    <property type="term" value="P:polysaccharide biosynthetic process"/>
    <property type="evidence" value="ECO:0007669"/>
    <property type="project" value="TreeGrafter"/>
</dbReference>
<dbReference type="PANTHER" id="PTHR21047">
    <property type="entry name" value="DTDP-6-DEOXY-D-GLUCOSE-3,5 EPIMERASE"/>
    <property type="match status" value="1"/>
</dbReference>
<dbReference type="SUPFAM" id="SSF51182">
    <property type="entry name" value="RmlC-like cupins"/>
    <property type="match status" value="1"/>
</dbReference>
<dbReference type="InterPro" id="IPR000888">
    <property type="entry name" value="RmlC-like"/>
</dbReference>
<feature type="active site" description="Proton donor" evidence="1">
    <location>
        <position position="118"/>
    </location>
</feature>
<dbReference type="Pfam" id="PF00908">
    <property type="entry name" value="dTDP_sugar_isom"/>
    <property type="match status" value="1"/>
</dbReference>
<protein>
    <submittedName>
        <fullName evidence="3">Spore coat polysaccharide biosynthesis protein SpsL</fullName>
    </submittedName>
</protein>
<dbReference type="Gene3D" id="2.60.120.10">
    <property type="entry name" value="Jelly Rolls"/>
    <property type="match status" value="1"/>
</dbReference>
<sequence length="151" mass="17157">MIEGLKIKKVIAHHDDRGFFAEMVKFGEETFQEVKQTSYSETNPGIIKAFHIHDYWEVWCVIKGQAQVVLHDLRENSSTKSESQVINTGQDNMLVIAIPPNVAHGYKALGDSPMGIIYHASEPFDPAKKQIEHLPYDSPEINFDWTTTTNK</sequence>
<dbReference type="GO" id="GO:0005829">
    <property type="term" value="C:cytosol"/>
    <property type="evidence" value="ECO:0007669"/>
    <property type="project" value="TreeGrafter"/>
</dbReference>
<dbReference type="EMBL" id="LCAO01000011">
    <property type="protein sequence ID" value="KKR91461.1"/>
    <property type="molecule type" value="Genomic_DNA"/>
</dbReference>
<dbReference type="InterPro" id="IPR014710">
    <property type="entry name" value="RmlC-like_jellyroll"/>
</dbReference>
<dbReference type="Proteomes" id="UP000034676">
    <property type="component" value="Unassembled WGS sequence"/>
</dbReference>
<organism evidence="3 4">
    <name type="scientific">Candidatus Woesebacteria bacterium GW2011_GWA1_41_13b</name>
    <dbReference type="NCBI Taxonomy" id="1618555"/>
    <lineage>
        <taxon>Bacteria</taxon>
        <taxon>Candidatus Woeseibacteriota</taxon>
    </lineage>
</organism>